<proteinExistence type="predicted"/>
<dbReference type="EMBL" id="JAWDIP010000004">
    <property type="protein sequence ID" value="MDY0397008.1"/>
    <property type="molecule type" value="Genomic_DNA"/>
</dbReference>
<reference evidence="3 4" key="1">
    <citation type="submission" date="2023-10" db="EMBL/GenBank/DDBJ databases">
        <title>Virgibacillus halophilus 5B73C genome.</title>
        <authorList>
            <person name="Miliotis G."/>
            <person name="Sengupta P."/>
            <person name="Hameed A."/>
            <person name="Chuvochina M."/>
            <person name="Mcdonagh F."/>
            <person name="Simpson A.C."/>
            <person name="Singh N.K."/>
            <person name="Rekha P.D."/>
            <person name="Raman K."/>
            <person name="Hugenholtz P."/>
            <person name="Venkateswaran K."/>
        </authorList>
    </citation>
    <scope>NUCLEOTIDE SEQUENCE [LARGE SCALE GENOMIC DNA]</scope>
    <source>
        <strain evidence="3 4">5B73C</strain>
    </source>
</reference>
<evidence type="ECO:0000313" key="4">
    <source>
        <dbReference type="Proteomes" id="UP001281447"/>
    </source>
</evidence>
<accession>A0ABU5CCF8</accession>
<feature type="transmembrane region" description="Helical" evidence="1">
    <location>
        <begin position="71"/>
        <end position="92"/>
    </location>
</feature>
<dbReference type="PANTHER" id="PTHR40047">
    <property type="entry name" value="UPF0703 PROTEIN YCGQ"/>
    <property type="match status" value="1"/>
</dbReference>
<keyword evidence="4" id="KW-1185">Reference proteome</keyword>
<evidence type="ECO:0000259" key="2">
    <source>
        <dbReference type="Pfam" id="PF09323"/>
    </source>
</evidence>
<name>A0ABU5CCF8_9BACI</name>
<comment type="caution">
    <text evidence="3">The sequence shown here is derived from an EMBL/GenBank/DDBJ whole genome shotgun (WGS) entry which is preliminary data.</text>
</comment>
<keyword evidence="1" id="KW-0812">Transmembrane</keyword>
<sequence length="101" mass="11681">MQRFFFKLHYTGDIAKFINPKYDIMSKIAAVVFIFLFFIQLTRVWHFHQHTHACEDDCGHHHDSGSFMKRSIGHCIIIFPLLTGFLIAPTTLDASLAAKKK</sequence>
<evidence type="ECO:0000313" key="3">
    <source>
        <dbReference type="EMBL" id="MDY0397008.1"/>
    </source>
</evidence>
<protein>
    <submittedName>
        <fullName evidence="3">DUF1980 domain-containing protein</fullName>
    </submittedName>
</protein>
<organism evidence="3 4">
    <name type="scientific">Tigheibacillus halophilus</name>
    <dbReference type="NCBI Taxonomy" id="361280"/>
    <lineage>
        <taxon>Bacteria</taxon>
        <taxon>Bacillati</taxon>
        <taxon>Bacillota</taxon>
        <taxon>Bacilli</taxon>
        <taxon>Bacillales</taxon>
        <taxon>Bacillaceae</taxon>
        <taxon>Tigheibacillus</taxon>
    </lineage>
</organism>
<dbReference type="Pfam" id="PF09323">
    <property type="entry name" value="DUF1980"/>
    <property type="match status" value="1"/>
</dbReference>
<keyword evidence="1" id="KW-0472">Membrane</keyword>
<dbReference type="InterPro" id="IPR052955">
    <property type="entry name" value="UPF0703_membrane_permease"/>
</dbReference>
<evidence type="ECO:0000256" key="1">
    <source>
        <dbReference type="SAM" id="Phobius"/>
    </source>
</evidence>
<feature type="transmembrane region" description="Helical" evidence="1">
    <location>
        <begin position="24"/>
        <end position="41"/>
    </location>
</feature>
<keyword evidence="1" id="KW-1133">Transmembrane helix</keyword>
<gene>
    <name evidence="3" type="ORF">RWE15_25420</name>
</gene>
<dbReference type="PANTHER" id="PTHR40047:SF1">
    <property type="entry name" value="UPF0703 PROTEIN YCGQ"/>
    <property type="match status" value="1"/>
</dbReference>
<dbReference type="Proteomes" id="UP001281447">
    <property type="component" value="Unassembled WGS sequence"/>
</dbReference>
<feature type="domain" description="DUF1980" evidence="2">
    <location>
        <begin position="4"/>
        <end position="100"/>
    </location>
</feature>
<dbReference type="InterPro" id="IPR048493">
    <property type="entry name" value="DUF1980_N"/>
</dbReference>